<keyword evidence="7" id="KW-0732">Signal</keyword>
<dbReference type="Proteomes" id="UP000593932">
    <property type="component" value="Chromosome"/>
</dbReference>
<dbReference type="PANTHER" id="PTHR43806:SF11">
    <property type="entry name" value="CEREVISIN-RELATED"/>
    <property type="match status" value="1"/>
</dbReference>
<reference evidence="10 11" key="1">
    <citation type="submission" date="2020-10" db="EMBL/GenBank/DDBJ databases">
        <title>complete genome sequencing of Lysobacter sp. H23M41.</title>
        <authorList>
            <person name="Bae J.-W."/>
            <person name="Lee S.-Y."/>
        </authorList>
    </citation>
    <scope>NUCLEOTIDE SEQUENCE [LARGE SCALE GENOMIC DNA]</scope>
    <source>
        <strain evidence="10 11">H23M41</strain>
    </source>
</reference>
<dbReference type="Pfam" id="PF00082">
    <property type="entry name" value="Peptidase_S8"/>
    <property type="match status" value="1"/>
</dbReference>
<gene>
    <name evidence="10" type="ORF">INQ42_11980</name>
</gene>
<feature type="domain" description="Peptidase S8/S53" evidence="8">
    <location>
        <begin position="188"/>
        <end position="491"/>
    </location>
</feature>
<dbReference type="InterPro" id="IPR023828">
    <property type="entry name" value="Peptidase_S8_Ser-AS"/>
</dbReference>
<comment type="similarity">
    <text evidence="1 5 6">Belongs to the peptidase S8 family.</text>
</comment>
<organism evidence="10 11">
    <name type="scientific">Novilysobacter avium</name>
    <dbReference type="NCBI Taxonomy" id="2781023"/>
    <lineage>
        <taxon>Bacteria</taxon>
        <taxon>Pseudomonadati</taxon>
        <taxon>Pseudomonadota</taxon>
        <taxon>Gammaproteobacteria</taxon>
        <taxon>Lysobacterales</taxon>
        <taxon>Lysobacteraceae</taxon>
        <taxon>Novilysobacter</taxon>
    </lineage>
</organism>
<dbReference type="Gene3D" id="2.60.120.380">
    <property type="match status" value="1"/>
</dbReference>
<evidence type="ECO:0000313" key="10">
    <source>
        <dbReference type="EMBL" id="QOW21911.1"/>
    </source>
</evidence>
<dbReference type="PANTHER" id="PTHR43806">
    <property type="entry name" value="PEPTIDASE S8"/>
    <property type="match status" value="1"/>
</dbReference>
<dbReference type="PROSITE" id="PS00136">
    <property type="entry name" value="SUBTILASE_ASP"/>
    <property type="match status" value="1"/>
</dbReference>
<evidence type="ECO:0000256" key="1">
    <source>
        <dbReference type="ARBA" id="ARBA00011073"/>
    </source>
</evidence>
<keyword evidence="11" id="KW-1185">Reference proteome</keyword>
<evidence type="ECO:0000256" key="6">
    <source>
        <dbReference type="RuleBase" id="RU003355"/>
    </source>
</evidence>
<dbReference type="EMBL" id="CP063657">
    <property type="protein sequence ID" value="QOW21911.1"/>
    <property type="molecule type" value="Genomic_DNA"/>
</dbReference>
<keyword evidence="3 5" id="KW-0378">Hydrolase</keyword>
<feature type="active site" description="Charge relay system" evidence="5">
    <location>
        <position position="439"/>
    </location>
</feature>
<dbReference type="CDD" id="cd07496">
    <property type="entry name" value="Peptidases_S8_13"/>
    <property type="match status" value="1"/>
</dbReference>
<feature type="domain" description="Peptidase C-terminal archaeal/bacterial" evidence="9">
    <location>
        <begin position="539"/>
        <end position="606"/>
    </location>
</feature>
<dbReference type="InterPro" id="IPR050131">
    <property type="entry name" value="Peptidase_S8_subtilisin-like"/>
</dbReference>
<evidence type="ECO:0000259" key="9">
    <source>
        <dbReference type="Pfam" id="PF04151"/>
    </source>
</evidence>
<dbReference type="PRINTS" id="PR00723">
    <property type="entry name" value="SUBTILISIN"/>
</dbReference>
<dbReference type="PROSITE" id="PS00138">
    <property type="entry name" value="SUBTILASE_SER"/>
    <property type="match status" value="1"/>
</dbReference>
<feature type="active site" description="Charge relay system" evidence="5">
    <location>
        <position position="255"/>
    </location>
</feature>
<dbReference type="InterPro" id="IPR036852">
    <property type="entry name" value="Peptidase_S8/S53_dom_sf"/>
</dbReference>
<protein>
    <submittedName>
        <fullName evidence="10">S8 family serine peptidase</fullName>
    </submittedName>
</protein>
<evidence type="ECO:0000313" key="11">
    <source>
        <dbReference type="Proteomes" id="UP000593932"/>
    </source>
</evidence>
<dbReference type="InterPro" id="IPR015500">
    <property type="entry name" value="Peptidase_S8_subtilisin-rel"/>
</dbReference>
<dbReference type="RefSeq" id="WP_194034463.1">
    <property type="nucleotide sequence ID" value="NZ_CP063657.1"/>
</dbReference>
<evidence type="ECO:0000256" key="3">
    <source>
        <dbReference type="ARBA" id="ARBA00022801"/>
    </source>
</evidence>
<dbReference type="InterPro" id="IPR000209">
    <property type="entry name" value="Peptidase_S8/S53_dom"/>
</dbReference>
<name>A0A7S6UKD4_9GAMM</name>
<dbReference type="PROSITE" id="PS51892">
    <property type="entry name" value="SUBTILASE"/>
    <property type="match status" value="1"/>
</dbReference>
<feature type="active site" description="Charge relay system" evidence="5">
    <location>
        <position position="197"/>
    </location>
</feature>
<evidence type="ECO:0000256" key="5">
    <source>
        <dbReference type="PROSITE-ProRule" id="PRU01240"/>
    </source>
</evidence>
<evidence type="ECO:0000256" key="2">
    <source>
        <dbReference type="ARBA" id="ARBA00022670"/>
    </source>
</evidence>
<dbReference type="InterPro" id="IPR007280">
    <property type="entry name" value="Peptidase_C_arc/bac"/>
</dbReference>
<proteinExistence type="inferred from homology"/>
<keyword evidence="2 5" id="KW-0645">Protease</keyword>
<dbReference type="Gene3D" id="3.40.50.200">
    <property type="entry name" value="Peptidase S8/S53 domain"/>
    <property type="match status" value="1"/>
</dbReference>
<dbReference type="SUPFAM" id="SSF52743">
    <property type="entry name" value="Subtilisin-like"/>
    <property type="match status" value="1"/>
</dbReference>
<dbReference type="InterPro" id="IPR023827">
    <property type="entry name" value="Peptidase_S8_Asp-AS"/>
</dbReference>
<sequence>MTRKNPSFRISLLATAVAVTLAAPAAMAASPTKLETREAPSAAPAAAPGARLIVTYRDAAAPKSVKLRTVNNAAARSRSMTTASARTGSKAPSAMLMRKLAVGADLIRLDRKLGVAELNTLVRELKADPAVVSVEIDELMQHTGTARIKTDVQPQLTPNDPYYAQYNWHLQDNAGGIRAPSAWDVSTGEGVVVAVIDTGIVEHPDMDANMLFGYDFITDAFVSRRGTDDRAPGAHDYGDWNDDAAQCQVSGSSFHGTHVAGTVAELTNNGVGMAGIAHNAKVLPIRALGRCGGYTSDIADAIVWAAGGEVPGVPTNPNPAEIINMSLGGSGSCKSISQTAINQAVALGTTVVVAAGNSNSEVANFSPASCDSVISVAAGRITGGRASYSNFGAKIDLTAPGGGGGADGNPNGYVWQAANNSDTSPEEGEPSYMGMAGTSMASPHVAGVAALVQSAVVAAGGAPKTPAELEAILVQSARAFPATPDKPIGSGLLDAPAALAKAMEVPCDPDVEECAPDAIELTNMVPVGNLSGTSGTETLFSFEVPAGTNLFNLMTYGGTGNASVYVSADEAPSADAYDYKSTRPGNNETVRVRNPQATTYYILVTGSYNGMTIQARAN</sequence>
<evidence type="ECO:0000259" key="8">
    <source>
        <dbReference type="Pfam" id="PF00082"/>
    </source>
</evidence>
<evidence type="ECO:0000256" key="7">
    <source>
        <dbReference type="SAM" id="SignalP"/>
    </source>
</evidence>
<evidence type="ECO:0000256" key="4">
    <source>
        <dbReference type="ARBA" id="ARBA00022825"/>
    </source>
</evidence>
<dbReference type="Pfam" id="PF04151">
    <property type="entry name" value="PPC"/>
    <property type="match status" value="1"/>
</dbReference>
<accession>A0A7S6UKD4</accession>
<keyword evidence="4 5" id="KW-0720">Serine protease</keyword>
<feature type="chain" id="PRO_5046450017" evidence="7">
    <location>
        <begin position="29"/>
        <end position="618"/>
    </location>
</feature>
<feature type="signal peptide" evidence="7">
    <location>
        <begin position="1"/>
        <end position="28"/>
    </location>
</feature>
<dbReference type="InterPro" id="IPR034176">
    <property type="entry name" value="Peptidases_S8_13"/>
</dbReference>